<protein>
    <submittedName>
        <fullName evidence="3">Uncharacterized protein</fullName>
    </submittedName>
</protein>
<dbReference type="EMBL" id="HBIU01050721">
    <property type="protein sequence ID" value="CAE0644088.1"/>
    <property type="molecule type" value="Transcribed_RNA"/>
</dbReference>
<evidence type="ECO:0000313" key="3">
    <source>
        <dbReference type="EMBL" id="CAE0644090.1"/>
    </source>
</evidence>
<dbReference type="AlphaFoldDB" id="A0A6V1VHY5"/>
<evidence type="ECO:0000313" key="2">
    <source>
        <dbReference type="EMBL" id="CAE0644088.1"/>
    </source>
</evidence>
<evidence type="ECO:0000256" key="1">
    <source>
        <dbReference type="SAM" id="SignalP"/>
    </source>
</evidence>
<accession>A0A6V1VHY5</accession>
<feature type="chain" id="PRO_5036394112" evidence="1">
    <location>
        <begin position="23"/>
        <end position="331"/>
    </location>
</feature>
<dbReference type="EMBL" id="HBIU01050724">
    <property type="protein sequence ID" value="CAE0644090.1"/>
    <property type="molecule type" value="Transcribed_RNA"/>
</dbReference>
<name>A0A6V1VHY5_HETAK</name>
<gene>
    <name evidence="2" type="ORF">HAKA00212_LOCUS22451</name>
    <name evidence="3" type="ORF">HAKA00212_LOCUS22452</name>
</gene>
<proteinExistence type="predicted"/>
<organism evidence="3">
    <name type="scientific">Heterosigma akashiwo</name>
    <name type="common">Chromophytic alga</name>
    <name type="synonym">Heterosigma carterae</name>
    <dbReference type="NCBI Taxonomy" id="2829"/>
    <lineage>
        <taxon>Eukaryota</taxon>
        <taxon>Sar</taxon>
        <taxon>Stramenopiles</taxon>
        <taxon>Ochrophyta</taxon>
        <taxon>Raphidophyceae</taxon>
        <taxon>Chattonellales</taxon>
        <taxon>Chattonellaceae</taxon>
        <taxon>Heterosigma</taxon>
    </lineage>
</organism>
<sequence>MKCQTPCSVLMLLCTLFVSSLGWNQYNSPRQRPLKKERKSLHIEGLEHRSLLRLSSSIDDESELKFDGISTNMKDGTYEDTFEMDIDGDAINLFNERITTLKKALPTARICLECTGLEWIFAQIAQDRGIDAFYSRSATALRKYAETAPDVADATLLLTGKVLEKQVKRLAKFPEVNCIAVSNKEEADILSQGLAAEIARAMKKRRSKVSASRDKYLDAKTGDSRAKGYLESANYILRISSEQQDKAGQQLLDDIEAIEKDCENLNFHGVILDSVESIETYRAIKDKLKRFCHKPDQFKIAIPFDESKDAAFYKDFPTDSRQTLWLVQGKD</sequence>
<keyword evidence="1" id="KW-0732">Signal</keyword>
<feature type="signal peptide" evidence="1">
    <location>
        <begin position="1"/>
        <end position="22"/>
    </location>
</feature>
<reference evidence="3" key="1">
    <citation type="submission" date="2021-01" db="EMBL/GenBank/DDBJ databases">
        <authorList>
            <person name="Corre E."/>
            <person name="Pelletier E."/>
            <person name="Niang G."/>
            <person name="Scheremetjew M."/>
            <person name="Finn R."/>
            <person name="Kale V."/>
            <person name="Holt S."/>
            <person name="Cochrane G."/>
            <person name="Meng A."/>
            <person name="Brown T."/>
            <person name="Cohen L."/>
        </authorList>
    </citation>
    <scope>NUCLEOTIDE SEQUENCE</scope>
    <source>
        <strain evidence="3">CCMP3107</strain>
    </source>
</reference>